<feature type="binding site" evidence="8">
    <location>
        <position position="25"/>
    </location>
    <ligand>
        <name>(6S)-5-formyl-5,6,7,8-tetrahydrofolate</name>
        <dbReference type="ChEBI" id="CHEBI:57457"/>
    </ligand>
</feature>
<name>A0A9X3DY65_9HYPH</name>
<dbReference type="CDD" id="cd14858">
    <property type="entry name" value="TrmE_N"/>
    <property type="match status" value="1"/>
</dbReference>
<keyword evidence="3 8" id="KW-0547">Nucleotide-binding</keyword>
<dbReference type="Gene3D" id="3.30.1360.120">
    <property type="entry name" value="Probable tRNA modification gtpase trme, domain 1"/>
    <property type="match status" value="1"/>
</dbReference>
<dbReference type="Pfam" id="PF01926">
    <property type="entry name" value="MMR_HSR1"/>
    <property type="match status" value="1"/>
</dbReference>
<feature type="binding site" evidence="8">
    <location>
        <position position="234"/>
    </location>
    <ligand>
        <name>Mg(2+)</name>
        <dbReference type="ChEBI" id="CHEBI:18420"/>
    </ligand>
</feature>
<dbReference type="Gene3D" id="3.40.50.300">
    <property type="entry name" value="P-loop containing nucleotide triphosphate hydrolases"/>
    <property type="match status" value="1"/>
</dbReference>
<dbReference type="InterPro" id="IPR018948">
    <property type="entry name" value="GTP-bd_TrmE_N"/>
</dbReference>
<keyword evidence="7 8" id="KW-0342">GTP-binding</keyword>
<dbReference type="FunFam" id="3.30.1360.120:FF:000007">
    <property type="entry name" value="tRNA modification GTPase GTPBP3, mitochondrial"/>
    <property type="match status" value="1"/>
</dbReference>
<evidence type="ECO:0000313" key="11">
    <source>
        <dbReference type="Proteomes" id="UP001144805"/>
    </source>
</evidence>
<dbReference type="PANTHER" id="PTHR42714:SF2">
    <property type="entry name" value="TRNA MODIFICATION GTPASE GTPBP3, MITOCHONDRIAL"/>
    <property type="match status" value="1"/>
</dbReference>
<evidence type="ECO:0000256" key="1">
    <source>
        <dbReference type="ARBA" id="ARBA00011043"/>
    </source>
</evidence>
<dbReference type="GO" id="GO:0005737">
    <property type="term" value="C:cytoplasm"/>
    <property type="evidence" value="ECO:0007669"/>
    <property type="project" value="UniProtKB-SubCell"/>
</dbReference>
<feature type="binding site" evidence="8">
    <location>
        <position position="83"/>
    </location>
    <ligand>
        <name>(6S)-5-formyl-5,6,7,8-tetrahydrofolate</name>
        <dbReference type="ChEBI" id="CHEBI:57457"/>
    </ligand>
</feature>
<dbReference type="GO" id="GO:0030488">
    <property type="term" value="P:tRNA methylation"/>
    <property type="evidence" value="ECO:0007669"/>
    <property type="project" value="TreeGrafter"/>
</dbReference>
<feature type="binding site" evidence="8">
    <location>
        <begin position="348"/>
        <end position="350"/>
    </location>
    <ligand>
        <name>GTP</name>
        <dbReference type="ChEBI" id="CHEBI:37565"/>
    </ligand>
</feature>
<dbReference type="Gene3D" id="1.20.120.430">
    <property type="entry name" value="tRNA modification GTPase MnmE domain 2"/>
    <property type="match status" value="1"/>
</dbReference>
<feature type="binding site" evidence="8">
    <location>
        <position position="255"/>
    </location>
    <ligand>
        <name>Mg(2+)</name>
        <dbReference type="ChEBI" id="CHEBI:18420"/>
    </ligand>
</feature>
<feature type="binding site" evidence="8">
    <location>
        <position position="442"/>
    </location>
    <ligand>
        <name>(6S)-5-formyl-5,6,7,8-tetrahydrofolate</name>
        <dbReference type="ChEBI" id="CHEBI:57457"/>
    </ligand>
</feature>
<evidence type="ECO:0000256" key="4">
    <source>
        <dbReference type="ARBA" id="ARBA00022801"/>
    </source>
</evidence>
<dbReference type="InterPro" id="IPR027368">
    <property type="entry name" value="MnmE_dom2"/>
</dbReference>
<feature type="binding site" evidence="8">
    <location>
        <begin position="274"/>
        <end position="277"/>
    </location>
    <ligand>
        <name>GTP</name>
        <dbReference type="ChEBI" id="CHEBI:37565"/>
    </ligand>
</feature>
<evidence type="ECO:0000313" key="10">
    <source>
        <dbReference type="EMBL" id="MCX5567616.1"/>
    </source>
</evidence>
<comment type="cofactor">
    <cofactor evidence="8">
        <name>K(+)</name>
        <dbReference type="ChEBI" id="CHEBI:29103"/>
    </cofactor>
    <text evidence="8">Binds 1 potassium ion per subunit.</text>
</comment>
<dbReference type="InterPro" id="IPR027266">
    <property type="entry name" value="TrmE/GcvT-like"/>
</dbReference>
<organism evidence="10 11">
    <name type="scientific">Kaistia nematophila</name>
    <dbReference type="NCBI Taxonomy" id="2994654"/>
    <lineage>
        <taxon>Bacteria</taxon>
        <taxon>Pseudomonadati</taxon>
        <taxon>Pseudomonadota</taxon>
        <taxon>Alphaproteobacteria</taxon>
        <taxon>Hyphomicrobiales</taxon>
        <taxon>Kaistiaceae</taxon>
        <taxon>Kaistia</taxon>
    </lineage>
</organism>
<evidence type="ECO:0000256" key="2">
    <source>
        <dbReference type="ARBA" id="ARBA00022694"/>
    </source>
</evidence>
<evidence type="ECO:0000256" key="7">
    <source>
        <dbReference type="ARBA" id="ARBA00023134"/>
    </source>
</evidence>
<dbReference type="SUPFAM" id="SSF52540">
    <property type="entry name" value="P-loop containing nucleoside triphosphate hydrolases"/>
    <property type="match status" value="1"/>
</dbReference>
<dbReference type="EC" id="3.6.-.-" evidence="8"/>
<keyword evidence="11" id="KW-1185">Reference proteome</keyword>
<dbReference type="GO" id="GO:0046872">
    <property type="term" value="F:metal ion binding"/>
    <property type="evidence" value="ECO:0007669"/>
    <property type="project" value="UniProtKB-KW"/>
</dbReference>
<gene>
    <name evidence="8 10" type="primary">mnmE</name>
    <name evidence="8" type="synonym">trmE</name>
    <name evidence="10" type="ORF">OSH07_00265</name>
</gene>
<feature type="binding site" evidence="8">
    <location>
        <position position="123"/>
    </location>
    <ligand>
        <name>(6S)-5-formyl-5,6,7,8-tetrahydrofolate</name>
        <dbReference type="ChEBI" id="CHEBI:57457"/>
    </ligand>
</feature>
<dbReference type="NCBIfam" id="TIGR00231">
    <property type="entry name" value="small_GTP"/>
    <property type="match status" value="1"/>
</dbReference>
<keyword evidence="5 8" id="KW-0460">Magnesium</keyword>
<keyword evidence="4 8" id="KW-0378">Hydrolase</keyword>
<comment type="subcellular location">
    <subcellularLocation>
        <location evidence="8">Cytoplasm</location>
    </subcellularLocation>
</comment>
<dbReference type="Pfam" id="PF12631">
    <property type="entry name" value="MnmE_helical"/>
    <property type="match status" value="1"/>
</dbReference>
<protein>
    <recommendedName>
        <fullName evidence="8">tRNA modification GTPase MnmE</fullName>
        <ecNumber evidence="8">3.6.-.-</ecNumber>
    </recommendedName>
</protein>
<comment type="caution">
    <text evidence="8">Lacks conserved residue(s) required for the propagation of feature annotation.</text>
</comment>
<evidence type="ECO:0000256" key="8">
    <source>
        <dbReference type="HAMAP-Rule" id="MF_00379"/>
    </source>
</evidence>
<feature type="binding site" evidence="8">
    <location>
        <begin position="230"/>
        <end position="235"/>
    </location>
    <ligand>
        <name>GTP</name>
        <dbReference type="ChEBI" id="CHEBI:37565"/>
    </ligand>
</feature>
<dbReference type="CDD" id="cd04164">
    <property type="entry name" value="trmE"/>
    <property type="match status" value="1"/>
</dbReference>
<evidence type="ECO:0000256" key="3">
    <source>
        <dbReference type="ARBA" id="ARBA00022741"/>
    </source>
</evidence>
<evidence type="ECO:0000259" key="9">
    <source>
        <dbReference type="PROSITE" id="PS51709"/>
    </source>
</evidence>
<dbReference type="InterPro" id="IPR004520">
    <property type="entry name" value="GTPase_MnmE"/>
</dbReference>
<comment type="subunit">
    <text evidence="8">Homodimer. Heterotetramer of two MnmE and two MnmG subunits.</text>
</comment>
<comment type="caution">
    <text evidence="10">The sequence shown here is derived from an EMBL/GenBank/DDBJ whole genome shotgun (WGS) entry which is preliminary data.</text>
</comment>
<dbReference type="InterPro" id="IPR025867">
    <property type="entry name" value="MnmE_helical"/>
</dbReference>
<dbReference type="PANTHER" id="PTHR42714">
    <property type="entry name" value="TRNA MODIFICATION GTPASE GTPBP3"/>
    <property type="match status" value="1"/>
</dbReference>
<dbReference type="InterPro" id="IPR006073">
    <property type="entry name" value="GTP-bd"/>
</dbReference>
<dbReference type="Pfam" id="PF10396">
    <property type="entry name" value="TrmE_N"/>
    <property type="match status" value="1"/>
</dbReference>
<dbReference type="GO" id="GO:0005525">
    <property type="term" value="F:GTP binding"/>
    <property type="evidence" value="ECO:0007669"/>
    <property type="project" value="UniProtKB-UniRule"/>
</dbReference>
<feature type="binding site" evidence="8">
    <location>
        <begin position="249"/>
        <end position="255"/>
    </location>
    <ligand>
        <name>GTP</name>
        <dbReference type="ChEBI" id="CHEBI:37565"/>
    </ligand>
</feature>
<dbReference type="AlphaFoldDB" id="A0A9X3DY65"/>
<keyword evidence="8" id="KW-0963">Cytoplasm</keyword>
<dbReference type="NCBIfam" id="NF003661">
    <property type="entry name" value="PRK05291.1-3"/>
    <property type="match status" value="1"/>
</dbReference>
<dbReference type="EMBL" id="JAPKNK010000001">
    <property type="protein sequence ID" value="MCX5567616.1"/>
    <property type="molecule type" value="Genomic_DNA"/>
</dbReference>
<accession>A0A9X3DY65</accession>
<dbReference type="GO" id="GO:0003924">
    <property type="term" value="F:GTPase activity"/>
    <property type="evidence" value="ECO:0007669"/>
    <property type="project" value="UniProtKB-UniRule"/>
</dbReference>
<keyword evidence="2 8" id="KW-0819">tRNA processing</keyword>
<feature type="domain" description="TrmE-type G" evidence="9">
    <location>
        <begin position="220"/>
        <end position="367"/>
    </location>
</feature>
<sequence>MTQRRDDTIFALSSGAAPSGVAVIRLSGPGVRFGLETLIGEVPKARMAALRTLRAPETGDILDRGLVLFFPGPASFTGEDVAELQVHGGRAVIASLLKTLAGLPSYRQAEAGEFTRRAFENGRADLTEIEGLADLVAAETEMQRRLAVRQAEGGLRKLYEDWRRRLIRARALIEAGLDFVDEEDVPDDVMAPAWHEAAEVAIEMAAHLDDQHFGERVRDGFEVVLLGPPNAGKSSLLNALVRREAAIVTAEPGTTRDLIEVSLDLGGHAVTLVDTAGLRETESLVEREGIARARRRAGAADLVLALSDNDSWSETIPEGAAMLRVRTKLDLVDSDSKLSAGTADIALSARTGEGLDHLVRAIGTALDLARPMPAALITRARQRDGISRSLEHLRELEREAGRAIEVKAELLRSAADALGRVTGKVDVEDLLDVIFAEFCIGK</sequence>
<keyword evidence="6 8" id="KW-0630">Potassium</keyword>
<comment type="similarity">
    <text evidence="1 8">Belongs to the TRAFAC class TrmE-Era-EngA-EngB-Septin-like GTPase superfamily. TrmE GTPase family.</text>
</comment>
<dbReference type="HAMAP" id="MF_00379">
    <property type="entry name" value="GTPase_MnmE"/>
    <property type="match status" value="1"/>
</dbReference>
<proteinExistence type="inferred from homology"/>
<dbReference type="Proteomes" id="UP001144805">
    <property type="component" value="Unassembled WGS sequence"/>
</dbReference>
<dbReference type="InterPro" id="IPR027417">
    <property type="entry name" value="P-loop_NTPase"/>
</dbReference>
<reference evidence="10" key="1">
    <citation type="submission" date="2022-11" db="EMBL/GenBank/DDBJ databases">
        <title>Biodiversity and phylogenetic relationships of bacteria.</title>
        <authorList>
            <person name="Machado R.A.R."/>
            <person name="Bhat A."/>
            <person name="Loulou A."/>
            <person name="Kallel S."/>
        </authorList>
    </citation>
    <scope>NUCLEOTIDE SEQUENCE</scope>
    <source>
        <strain evidence="10">K-TC2</strain>
    </source>
</reference>
<dbReference type="InterPro" id="IPR005225">
    <property type="entry name" value="Small_GTP-bd"/>
</dbReference>
<keyword evidence="8" id="KW-0479">Metal-binding</keyword>
<evidence type="ECO:0000256" key="5">
    <source>
        <dbReference type="ARBA" id="ARBA00022842"/>
    </source>
</evidence>
<evidence type="ECO:0000256" key="6">
    <source>
        <dbReference type="ARBA" id="ARBA00022958"/>
    </source>
</evidence>
<dbReference type="SUPFAM" id="SSF116878">
    <property type="entry name" value="TrmE connector domain"/>
    <property type="match status" value="1"/>
</dbReference>
<dbReference type="RefSeq" id="WP_266336606.1">
    <property type="nucleotide sequence ID" value="NZ_JAPKNK010000001.1"/>
</dbReference>
<comment type="function">
    <text evidence="8">Exhibits a very high intrinsic GTPase hydrolysis rate. Involved in the addition of a carboxymethylaminomethyl (cmnm) group at the wobble position (U34) of certain tRNAs, forming tRNA-cmnm(5)s(2)U34.</text>
</comment>
<dbReference type="GO" id="GO:0002098">
    <property type="term" value="P:tRNA wobble uridine modification"/>
    <property type="evidence" value="ECO:0007669"/>
    <property type="project" value="TreeGrafter"/>
</dbReference>
<dbReference type="InterPro" id="IPR031168">
    <property type="entry name" value="G_TrmE"/>
</dbReference>
<dbReference type="PROSITE" id="PS51709">
    <property type="entry name" value="G_TRME"/>
    <property type="match status" value="1"/>
</dbReference>